<organism evidence="2 3">
    <name type="scientific">Acrobeloides nanus</name>
    <dbReference type="NCBI Taxonomy" id="290746"/>
    <lineage>
        <taxon>Eukaryota</taxon>
        <taxon>Metazoa</taxon>
        <taxon>Ecdysozoa</taxon>
        <taxon>Nematoda</taxon>
        <taxon>Chromadorea</taxon>
        <taxon>Rhabditida</taxon>
        <taxon>Tylenchina</taxon>
        <taxon>Cephalobomorpha</taxon>
        <taxon>Cephaloboidea</taxon>
        <taxon>Cephalobidae</taxon>
        <taxon>Acrobeloides</taxon>
    </lineage>
</organism>
<accession>A0A914DT32</accession>
<name>A0A914DT32_9BILA</name>
<proteinExistence type="predicted"/>
<feature type="transmembrane region" description="Helical" evidence="1">
    <location>
        <begin position="40"/>
        <end position="59"/>
    </location>
</feature>
<protein>
    <submittedName>
        <fullName evidence="3">Ovule protein</fullName>
    </submittedName>
</protein>
<dbReference type="Proteomes" id="UP000887540">
    <property type="component" value="Unplaced"/>
</dbReference>
<keyword evidence="1" id="KW-0472">Membrane</keyword>
<dbReference type="AlphaFoldDB" id="A0A914DT32"/>
<evidence type="ECO:0000313" key="2">
    <source>
        <dbReference type="Proteomes" id="UP000887540"/>
    </source>
</evidence>
<keyword evidence="1" id="KW-1133">Transmembrane helix</keyword>
<sequence length="66" mass="7617">MLFILKVAAQSESNPETTPKADKFRSKNSVYYSPIKTWPYLNLGLKFHVILSTLLLLFFNAEKLHC</sequence>
<reference evidence="3" key="1">
    <citation type="submission" date="2022-11" db="UniProtKB">
        <authorList>
            <consortium name="WormBaseParasite"/>
        </authorList>
    </citation>
    <scope>IDENTIFICATION</scope>
</reference>
<evidence type="ECO:0000256" key="1">
    <source>
        <dbReference type="SAM" id="Phobius"/>
    </source>
</evidence>
<keyword evidence="2" id="KW-1185">Reference proteome</keyword>
<evidence type="ECO:0000313" key="3">
    <source>
        <dbReference type="WBParaSite" id="ACRNAN_scaffold3803.g11418.t1"/>
    </source>
</evidence>
<keyword evidence="1" id="KW-0812">Transmembrane</keyword>
<dbReference type="WBParaSite" id="ACRNAN_scaffold3803.g11418.t1">
    <property type="protein sequence ID" value="ACRNAN_scaffold3803.g11418.t1"/>
    <property type="gene ID" value="ACRNAN_scaffold3803.g11418"/>
</dbReference>